<evidence type="ECO:0000259" key="9">
    <source>
        <dbReference type="PROSITE" id="PS51975"/>
    </source>
</evidence>
<evidence type="ECO:0000313" key="11">
    <source>
        <dbReference type="Proteomes" id="UP000221165"/>
    </source>
</evidence>
<dbReference type="GO" id="GO:0006298">
    <property type="term" value="P:mismatch repair"/>
    <property type="evidence" value="ECO:0007669"/>
    <property type="project" value="TreeGrafter"/>
</dbReference>
<comment type="caution">
    <text evidence="6">Lacks conserved residue(s) required for the propagation of feature annotation.</text>
</comment>
<evidence type="ECO:0000256" key="4">
    <source>
        <dbReference type="ARBA" id="ARBA00022759"/>
    </source>
</evidence>
<dbReference type="InterPro" id="IPR012337">
    <property type="entry name" value="RNaseH-like_sf"/>
</dbReference>
<dbReference type="Gene3D" id="3.30.420.10">
    <property type="entry name" value="Ribonuclease H-like superfamily/Ribonuclease H"/>
    <property type="match status" value="1"/>
</dbReference>
<dbReference type="GO" id="GO:0046872">
    <property type="term" value="F:metal ion binding"/>
    <property type="evidence" value="ECO:0007669"/>
    <property type="project" value="UniProtKB-KW"/>
</dbReference>
<evidence type="ECO:0000256" key="3">
    <source>
        <dbReference type="ARBA" id="ARBA00022723"/>
    </source>
</evidence>
<comment type="caution">
    <text evidence="10">The sequence shown here is derived from an EMBL/GenBank/DDBJ whole genome shotgun (WGS) entry which is preliminary data.</text>
</comment>
<dbReference type="InterPro" id="IPR001352">
    <property type="entry name" value="RNase_HII/HIII"/>
</dbReference>
<dbReference type="PANTHER" id="PTHR10954">
    <property type="entry name" value="RIBONUCLEASE H2 SUBUNIT A"/>
    <property type="match status" value="1"/>
</dbReference>
<dbReference type="VEuPathDB" id="ToxoDB:CSUI_000193"/>
<dbReference type="GeneID" id="94423638"/>
<keyword evidence="5 7" id="KW-0378">Hydrolase</keyword>
<dbReference type="OrthoDB" id="330620at2759"/>
<sequence length="144" mass="16286">MEGLSSSSFSSSSSSSSSSLLYRPVVTSNFSQCEGKPVHLGIDEAGRGCVLGPMVYACFYSPIDEEKKLTSQLRVDDSKKLKKSQREEIYEDLITKHRNSFGWSIHAIRPEEISAKMLRKCAFTPTPPFFFFSSLFFFSFSLFY</sequence>
<dbReference type="EC" id="3.1.26.4" evidence="7"/>
<keyword evidence="8" id="KW-0472">Membrane</keyword>
<dbReference type="InterPro" id="IPR036397">
    <property type="entry name" value="RNaseH_sf"/>
</dbReference>
<comment type="function">
    <text evidence="7">Endonuclease that specifically degrades the RNA of RNA-DNA hybrids.</text>
</comment>
<keyword evidence="2 7" id="KW-0540">Nuclease</keyword>
<evidence type="ECO:0000256" key="7">
    <source>
        <dbReference type="RuleBase" id="RU003515"/>
    </source>
</evidence>
<dbReference type="GO" id="GO:0032299">
    <property type="term" value="C:ribonuclease H2 complex"/>
    <property type="evidence" value="ECO:0007669"/>
    <property type="project" value="TreeGrafter"/>
</dbReference>
<dbReference type="SUPFAM" id="SSF53098">
    <property type="entry name" value="Ribonuclease H-like"/>
    <property type="match status" value="1"/>
</dbReference>
<keyword evidence="8" id="KW-1133">Transmembrane helix</keyword>
<dbReference type="GO" id="GO:0003723">
    <property type="term" value="F:RNA binding"/>
    <property type="evidence" value="ECO:0007669"/>
    <property type="project" value="UniProtKB-UniRule"/>
</dbReference>
<feature type="domain" description="RNase H type-2" evidence="9">
    <location>
        <begin position="37"/>
        <end position="144"/>
    </location>
</feature>
<comment type="similarity">
    <text evidence="7">Belongs to the RNase HII family.</text>
</comment>
<gene>
    <name evidence="10" type="ORF">CSUI_000193</name>
</gene>
<keyword evidence="8" id="KW-0812">Transmembrane</keyword>
<dbReference type="PROSITE" id="PS51975">
    <property type="entry name" value="RNASE_H_2"/>
    <property type="match status" value="1"/>
</dbReference>
<keyword evidence="4 7" id="KW-0255">Endonuclease</keyword>
<keyword evidence="11" id="KW-1185">Reference proteome</keyword>
<dbReference type="AlphaFoldDB" id="A0A2C6LD36"/>
<name>A0A2C6LD36_9APIC</name>
<dbReference type="GO" id="GO:0004523">
    <property type="term" value="F:RNA-DNA hybrid ribonuclease activity"/>
    <property type="evidence" value="ECO:0007669"/>
    <property type="project" value="UniProtKB-EC"/>
</dbReference>
<organism evidence="10 11">
    <name type="scientific">Cystoisospora suis</name>
    <dbReference type="NCBI Taxonomy" id="483139"/>
    <lineage>
        <taxon>Eukaryota</taxon>
        <taxon>Sar</taxon>
        <taxon>Alveolata</taxon>
        <taxon>Apicomplexa</taxon>
        <taxon>Conoidasida</taxon>
        <taxon>Coccidia</taxon>
        <taxon>Eucoccidiorida</taxon>
        <taxon>Eimeriorina</taxon>
        <taxon>Sarcocystidae</taxon>
        <taxon>Cystoisospora</taxon>
    </lineage>
</organism>
<evidence type="ECO:0000256" key="1">
    <source>
        <dbReference type="ARBA" id="ARBA00000077"/>
    </source>
</evidence>
<evidence type="ECO:0000256" key="6">
    <source>
        <dbReference type="PROSITE-ProRule" id="PRU01319"/>
    </source>
</evidence>
<keyword evidence="3" id="KW-0479">Metal-binding</keyword>
<evidence type="ECO:0000256" key="5">
    <source>
        <dbReference type="ARBA" id="ARBA00022801"/>
    </source>
</evidence>
<dbReference type="Pfam" id="PF01351">
    <property type="entry name" value="RNase_HII"/>
    <property type="match status" value="1"/>
</dbReference>
<reference evidence="10 11" key="1">
    <citation type="journal article" date="2017" name="Int. J. Parasitol.">
        <title>The genome of the protozoan parasite Cystoisospora suis and a reverse vaccinology approach to identify vaccine candidates.</title>
        <authorList>
            <person name="Palmieri N."/>
            <person name="Shrestha A."/>
            <person name="Ruttkowski B."/>
            <person name="Beck T."/>
            <person name="Vogl C."/>
            <person name="Tomley F."/>
            <person name="Blake D.P."/>
            <person name="Joachim A."/>
        </authorList>
    </citation>
    <scope>NUCLEOTIDE SEQUENCE [LARGE SCALE GENOMIC DNA]</scope>
    <source>
        <strain evidence="10 11">Wien I</strain>
    </source>
</reference>
<dbReference type="Proteomes" id="UP000221165">
    <property type="component" value="Unassembled WGS sequence"/>
</dbReference>
<dbReference type="EMBL" id="MIGC01000090">
    <property type="protein sequence ID" value="PHJ25947.1"/>
    <property type="molecule type" value="Genomic_DNA"/>
</dbReference>
<dbReference type="RefSeq" id="XP_067927593.1">
    <property type="nucleotide sequence ID" value="XM_068060427.1"/>
</dbReference>
<evidence type="ECO:0000256" key="2">
    <source>
        <dbReference type="ARBA" id="ARBA00022722"/>
    </source>
</evidence>
<feature type="transmembrane region" description="Helical" evidence="8">
    <location>
        <begin position="122"/>
        <end position="143"/>
    </location>
</feature>
<dbReference type="InterPro" id="IPR024567">
    <property type="entry name" value="RNase_HII/HIII_dom"/>
</dbReference>
<proteinExistence type="inferred from homology"/>
<comment type="catalytic activity">
    <reaction evidence="1 7">
        <text>Endonucleolytic cleavage to 5'-phosphomonoester.</text>
        <dbReference type="EC" id="3.1.26.4"/>
    </reaction>
</comment>
<evidence type="ECO:0000313" key="10">
    <source>
        <dbReference type="EMBL" id="PHJ25947.1"/>
    </source>
</evidence>
<evidence type="ECO:0000256" key="8">
    <source>
        <dbReference type="SAM" id="Phobius"/>
    </source>
</evidence>
<dbReference type="GO" id="GO:0043137">
    <property type="term" value="P:DNA replication, removal of RNA primer"/>
    <property type="evidence" value="ECO:0007669"/>
    <property type="project" value="TreeGrafter"/>
</dbReference>
<dbReference type="PANTHER" id="PTHR10954:SF7">
    <property type="entry name" value="RIBONUCLEASE H2 SUBUNIT A"/>
    <property type="match status" value="1"/>
</dbReference>
<protein>
    <recommendedName>
        <fullName evidence="7">Ribonuclease</fullName>
        <ecNumber evidence="7">3.1.26.4</ecNumber>
    </recommendedName>
</protein>
<accession>A0A2C6LD36</accession>